<keyword evidence="5" id="KW-0732">Signal</keyword>
<evidence type="ECO:0000256" key="3">
    <source>
        <dbReference type="ARBA" id="ARBA00023157"/>
    </source>
</evidence>
<evidence type="ECO:0000259" key="6">
    <source>
        <dbReference type="PROSITE" id="PS51352"/>
    </source>
</evidence>
<evidence type="ECO:0000256" key="4">
    <source>
        <dbReference type="ARBA" id="ARBA00023284"/>
    </source>
</evidence>
<keyword evidence="3" id="KW-1015">Disulfide bond</keyword>
<dbReference type="InterPro" id="IPR013766">
    <property type="entry name" value="Thioredoxin_domain"/>
</dbReference>
<keyword evidence="8" id="KW-1185">Reference proteome</keyword>
<proteinExistence type="predicted"/>
<dbReference type="CDD" id="cd02966">
    <property type="entry name" value="TlpA_like_family"/>
    <property type="match status" value="1"/>
</dbReference>
<dbReference type="InterPro" id="IPR000866">
    <property type="entry name" value="AhpC/TSA"/>
</dbReference>
<dbReference type="Pfam" id="PF14289">
    <property type="entry name" value="DUF4369"/>
    <property type="match status" value="1"/>
</dbReference>
<feature type="domain" description="Thioredoxin" evidence="6">
    <location>
        <begin position="217"/>
        <end position="357"/>
    </location>
</feature>
<reference evidence="7" key="1">
    <citation type="submission" date="2022-10" db="EMBL/GenBank/DDBJ databases">
        <title>Chitinophaga sp. nov., isolated from soil.</title>
        <authorList>
            <person name="Jeon C.O."/>
        </authorList>
    </citation>
    <scope>NUCLEOTIDE SEQUENCE</scope>
    <source>
        <strain evidence="7">R8</strain>
    </source>
</reference>
<evidence type="ECO:0000256" key="2">
    <source>
        <dbReference type="ARBA" id="ARBA00022748"/>
    </source>
</evidence>
<dbReference type="EMBL" id="CP107006">
    <property type="protein sequence ID" value="UYQ94506.1"/>
    <property type="molecule type" value="Genomic_DNA"/>
</dbReference>
<organism evidence="7 8">
    <name type="scientific">Chitinophaga horti</name>
    <dbReference type="NCBI Taxonomy" id="2920382"/>
    <lineage>
        <taxon>Bacteria</taxon>
        <taxon>Pseudomonadati</taxon>
        <taxon>Bacteroidota</taxon>
        <taxon>Chitinophagia</taxon>
        <taxon>Chitinophagales</taxon>
        <taxon>Chitinophagaceae</taxon>
        <taxon>Chitinophaga</taxon>
    </lineage>
</organism>
<dbReference type="InterPro" id="IPR017937">
    <property type="entry name" value="Thioredoxin_CS"/>
</dbReference>
<sequence>MKQHLLTIVLSAAALQAVAQEKFILNGEIGHYNAPAYGVLNYVAGTERRADTFRINDGKFSVSGSVPKTVKATYFISPTGNGRYYSMESGNVFLEAGTIALKSPDVASNARMSGTPMNDGYQQYLDAMRPLALKRDTVQMVYSNAIAKLNTEKVQQLKQFIAAHPESPVVVTLVNDYLGQTPSLEQLDSAFQTLSATAKSSSAGKEMAAKIKALKAITVGQMAPEFSQQDTAGVMVHLKDFRGKYVLLDFWASWCVPCRAENPHVVEAFNRYKDKNFTVLGVSLDREKDKAAWLNAIHEDGLTWTQVSDLHYWQNAVSKLYSIQAIPANFLIDPQGRIIATNLRGEALGKKLAEVLK</sequence>
<dbReference type="InterPro" id="IPR050553">
    <property type="entry name" value="Thioredoxin_ResA/DsbE_sf"/>
</dbReference>
<evidence type="ECO:0000256" key="5">
    <source>
        <dbReference type="SAM" id="SignalP"/>
    </source>
</evidence>
<feature type="signal peptide" evidence="5">
    <location>
        <begin position="1"/>
        <end position="19"/>
    </location>
</feature>
<gene>
    <name evidence="7" type="ORF">MKQ68_05305</name>
</gene>
<name>A0ABY6J4A7_9BACT</name>
<dbReference type="PROSITE" id="PS51352">
    <property type="entry name" value="THIOREDOXIN_2"/>
    <property type="match status" value="1"/>
</dbReference>
<dbReference type="PANTHER" id="PTHR42852:SF6">
    <property type="entry name" value="THIOL:DISULFIDE INTERCHANGE PROTEIN DSBE"/>
    <property type="match status" value="1"/>
</dbReference>
<dbReference type="Proteomes" id="UP001162741">
    <property type="component" value="Chromosome"/>
</dbReference>
<protein>
    <submittedName>
        <fullName evidence="7">AhpC/TSA family protein</fullName>
    </submittedName>
</protein>
<accession>A0ABY6J4A7</accession>
<dbReference type="Pfam" id="PF00578">
    <property type="entry name" value="AhpC-TSA"/>
    <property type="match status" value="1"/>
</dbReference>
<dbReference type="PANTHER" id="PTHR42852">
    <property type="entry name" value="THIOL:DISULFIDE INTERCHANGE PROTEIN DSBE"/>
    <property type="match status" value="1"/>
</dbReference>
<dbReference type="SUPFAM" id="SSF52833">
    <property type="entry name" value="Thioredoxin-like"/>
    <property type="match status" value="1"/>
</dbReference>
<keyword evidence="4" id="KW-0676">Redox-active center</keyword>
<dbReference type="InterPro" id="IPR025380">
    <property type="entry name" value="DUF4369"/>
</dbReference>
<comment type="subcellular location">
    <subcellularLocation>
        <location evidence="1">Cell envelope</location>
    </subcellularLocation>
</comment>
<dbReference type="InterPro" id="IPR036249">
    <property type="entry name" value="Thioredoxin-like_sf"/>
</dbReference>
<dbReference type="Gene3D" id="3.40.30.10">
    <property type="entry name" value="Glutaredoxin"/>
    <property type="match status" value="1"/>
</dbReference>
<dbReference type="RefSeq" id="WP_244845529.1">
    <property type="nucleotide sequence ID" value="NZ_CP107006.1"/>
</dbReference>
<dbReference type="PROSITE" id="PS00194">
    <property type="entry name" value="THIOREDOXIN_1"/>
    <property type="match status" value="1"/>
</dbReference>
<evidence type="ECO:0000313" key="7">
    <source>
        <dbReference type="EMBL" id="UYQ94506.1"/>
    </source>
</evidence>
<feature type="chain" id="PRO_5046289513" evidence="5">
    <location>
        <begin position="20"/>
        <end position="357"/>
    </location>
</feature>
<keyword evidence="2" id="KW-0201">Cytochrome c-type biogenesis</keyword>
<evidence type="ECO:0000313" key="8">
    <source>
        <dbReference type="Proteomes" id="UP001162741"/>
    </source>
</evidence>
<evidence type="ECO:0000256" key="1">
    <source>
        <dbReference type="ARBA" id="ARBA00004196"/>
    </source>
</evidence>